<dbReference type="Gene3D" id="1.10.510.10">
    <property type="entry name" value="Transferase(Phosphotransferase) domain 1"/>
    <property type="match status" value="1"/>
</dbReference>
<keyword evidence="4" id="KW-0808">Transferase</keyword>
<evidence type="ECO:0000256" key="3">
    <source>
        <dbReference type="ARBA" id="ARBA00022527"/>
    </source>
</evidence>
<dbReference type="PROSITE" id="PS00107">
    <property type="entry name" value="PROTEIN_KINASE_ATP"/>
    <property type="match status" value="1"/>
</dbReference>
<dbReference type="PANTHER" id="PTHR11584">
    <property type="entry name" value="SERINE/THREONINE PROTEIN KINASE"/>
    <property type="match status" value="1"/>
</dbReference>
<keyword evidence="3" id="KW-0723">Serine/threonine-protein kinase</keyword>
<feature type="binding site" evidence="10">
    <location>
        <position position="417"/>
    </location>
    <ligand>
        <name>ATP</name>
        <dbReference type="ChEBI" id="CHEBI:30616"/>
    </ligand>
</feature>
<dbReference type="InterPro" id="IPR017441">
    <property type="entry name" value="Protein_kinase_ATP_BS"/>
</dbReference>
<feature type="region of interest" description="Disordered" evidence="11">
    <location>
        <begin position="320"/>
        <end position="346"/>
    </location>
</feature>
<dbReference type="PANTHER" id="PTHR11584:SF369">
    <property type="entry name" value="MITOGEN-ACTIVATED PROTEIN KINASE KINASE KINASE 19-RELATED"/>
    <property type="match status" value="1"/>
</dbReference>
<dbReference type="InterPro" id="IPR011009">
    <property type="entry name" value="Kinase-like_dom_sf"/>
</dbReference>
<dbReference type="Pfam" id="PF14847">
    <property type="entry name" value="Ras_bdg_2"/>
    <property type="match status" value="1"/>
</dbReference>
<feature type="region of interest" description="Disordered" evidence="11">
    <location>
        <begin position="296"/>
        <end position="315"/>
    </location>
</feature>
<name>A0A9N9E522_9GLOM</name>
<dbReference type="CDD" id="cd17043">
    <property type="entry name" value="RA"/>
    <property type="match status" value="1"/>
</dbReference>
<dbReference type="InterPro" id="IPR029458">
    <property type="entry name" value="Ras-bd_By2"/>
</dbReference>
<evidence type="ECO:0000256" key="7">
    <source>
        <dbReference type="ARBA" id="ARBA00022840"/>
    </source>
</evidence>
<evidence type="ECO:0000313" key="16">
    <source>
        <dbReference type="Proteomes" id="UP000789342"/>
    </source>
</evidence>
<dbReference type="InterPro" id="IPR000159">
    <property type="entry name" value="RA_dom"/>
</dbReference>
<comment type="caution">
    <text evidence="15">The sequence shown here is derived from an EMBL/GenBank/DDBJ whole genome shotgun (WGS) entry which is preliminary data.</text>
</comment>
<gene>
    <name evidence="15" type="ORF">AMORRO_LOCUS10553</name>
</gene>
<evidence type="ECO:0000256" key="8">
    <source>
        <dbReference type="ARBA" id="ARBA00047559"/>
    </source>
</evidence>
<dbReference type="PROSITE" id="PS50200">
    <property type="entry name" value="RA"/>
    <property type="match status" value="1"/>
</dbReference>
<dbReference type="SUPFAM" id="SSF56112">
    <property type="entry name" value="Protein kinase-like (PK-like)"/>
    <property type="match status" value="1"/>
</dbReference>
<keyword evidence="6" id="KW-0418">Kinase</keyword>
<dbReference type="OrthoDB" id="266718at2759"/>
<dbReference type="Pfam" id="PF00536">
    <property type="entry name" value="SAM_1"/>
    <property type="match status" value="1"/>
</dbReference>
<dbReference type="PROSITE" id="PS50011">
    <property type="entry name" value="PROTEIN_KINASE_DOM"/>
    <property type="match status" value="1"/>
</dbReference>
<keyword evidence="7 10" id="KW-0067">ATP-binding</keyword>
<comment type="similarity">
    <text evidence="1">Belongs to the protein kinase superfamily. STE Ser/Thr protein kinase family. MAP kinase kinase kinase subfamily.</text>
</comment>
<evidence type="ECO:0000259" key="13">
    <source>
        <dbReference type="PROSITE" id="PS50105"/>
    </source>
</evidence>
<dbReference type="InterPro" id="IPR013761">
    <property type="entry name" value="SAM/pointed_sf"/>
</dbReference>
<dbReference type="Pfam" id="PF00069">
    <property type="entry name" value="Pkinase"/>
    <property type="match status" value="1"/>
</dbReference>
<evidence type="ECO:0000256" key="11">
    <source>
        <dbReference type="SAM" id="MobiDB-lite"/>
    </source>
</evidence>
<keyword evidence="5 10" id="KW-0547">Nucleotide-binding</keyword>
<evidence type="ECO:0000313" key="15">
    <source>
        <dbReference type="EMBL" id="CAG8664532.1"/>
    </source>
</evidence>
<feature type="domain" description="Protein kinase" evidence="12">
    <location>
        <begin position="388"/>
        <end position="650"/>
    </location>
</feature>
<dbReference type="FunFam" id="3.30.200.20:FF:000387">
    <property type="entry name" value="Serine/threonine-protein kinase STE11"/>
    <property type="match status" value="1"/>
</dbReference>
<dbReference type="SMART" id="SM00220">
    <property type="entry name" value="S_TKc"/>
    <property type="match status" value="1"/>
</dbReference>
<dbReference type="PROSITE" id="PS00108">
    <property type="entry name" value="PROTEIN_KINASE_ST"/>
    <property type="match status" value="1"/>
</dbReference>
<comment type="catalytic activity">
    <reaction evidence="8">
        <text>L-threonyl-[protein] + ATP = O-phospho-L-threonyl-[protein] + ADP + H(+)</text>
        <dbReference type="Rhea" id="RHEA:46608"/>
        <dbReference type="Rhea" id="RHEA-COMP:11060"/>
        <dbReference type="Rhea" id="RHEA-COMP:11605"/>
        <dbReference type="ChEBI" id="CHEBI:15378"/>
        <dbReference type="ChEBI" id="CHEBI:30013"/>
        <dbReference type="ChEBI" id="CHEBI:30616"/>
        <dbReference type="ChEBI" id="CHEBI:61977"/>
        <dbReference type="ChEBI" id="CHEBI:456216"/>
        <dbReference type="EC" id="2.7.11.25"/>
    </reaction>
</comment>
<dbReference type="InterPro" id="IPR008271">
    <property type="entry name" value="Ser/Thr_kinase_AS"/>
</dbReference>
<evidence type="ECO:0000256" key="2">
    <source>
        <dbReference type="ARBA" id="ARBA00012406"/>
    </source>
</evidence>
<evidence type="ECO:0000256" key="10">
    <source>
        <dbReference type="PROSITE-ProRule" id="PRU10141"/>
    </source>
</evidence>
<dbReference type="SMART" id="SM01304">
    <property type="entry name" value="Ras_bdg_2"/>
    <property type="match status" value="1"/>
</dbReference>
<accession>A0A9N9E522</accession>
<evidence type="ECO:0000256" key="1">
    <source>
        <dbReference type="ARBA" id="ARBA00006529"/>
    </source>
</evidence>
<dbReference type="SMART" id="SM00454">
    <property type="entry name" value="SAM"/>
    <property type="match status" value="1"/>
</dbReference>
<dbReference type="Proteomes" id="UP000789342">
    <property type="component" value="Unassembled WGS sequence"/>
</dbReference>
<dbReference type="GO" id="GO:0004709">
    <property type="term" value="F:MAP kinase kinase kinase activity"/>
    <property type="evidence" value="ECO:0007669"/>
    <property type="project" value="UniProtKB-EC"/>
</dbReference>
<feature type="non-terminal residue" evidence="15">
    <location>
        <position position="663"/>
    </location>
</feature>
<dbReference type="InterPro" id="IPR001660">
    <property type="entry name" value="SAM"/>
</dbReference>
<dbReference type="GO" id="GO:0005524">
    <property type="term" value="F:ATP binding"/>
    <property type="evidence" value="ECO:0007669"/>
    <property type="project" value="UniProtKB-UniRule"/>
</dbReference>
<evidence type="ECO:0000256" key="6">
    <source>
        <dbReference type="ARBA" id="ARBA00022777"/>
    </source>
</evidence>
<dbReference type="Gene3D" id="3.10.20.90">
    <property type="entry name" value="Phosphatidylinositol 3-kinase Catalytic Subunit, Chain A, domain 1"/>
    <property type="match status" value="1"/>
</dbReference>
<dbReference type="AlphaFoldDB" id="A0A9N9E522"/>
<keyword evidence="16" id="KW-1185">Reference proteome</keyword>
<dbReference type="InterPro" id="IPR000719">
    <property type="entry name" value="Prot_kinase_dom"/>
</dbReference>
<dbReference type="SUPFAM" id="SSF47769">
    <property type="entry name" value="SAM/Pointed domain"/>
    <property type="match status" value="1"/>
</dbReference>
<evidence type="ECO:0000256" key="4">
    <source>
        <dbReference type="ARBA" id="ARBA00022679"/>
    </source>
</evidence>
<feature type="region of interest" description="Disordered" evidence="11">
    <location>
        <begin position="109"/>
        <end position="140"/>
    </location>
</feature>
<reference evidence="15" key="1">
    <citation type="submission" date="2021-06" db="EMBL/GenBank/DDBJ databases">
        <authorList>
            <person name="Kallberg Y."/>
            <person name="Tangrot J."/>
            <person name="Rosling A."/>
        </authorList>
    </citation>
    <scope>NUCLEOTIDE SEQUENCE</scope>
    <source>
        <strain evidence="15">CL551</strain>
    </source>
</reference>
<evidence type="ECO:0000256" key="9">
    <source>
        <dbReference type="ARBA" id="ARBA00048329"/>
    </source>
</evidence>
<dbReference type="EC" id="2.7.11.25" evidence="2"/>
<dbReference type="EMBL" id="CAJVPV010011796">
    <property type="protein sequence ID" value="CAG8664532.1"/>
    <property type="molecule type" value="Genomic_DNA"/>
</dbReference>
<comment type="catalytic activity">
    <reaction evidence="9">
        <text>L-seryl-[protein] + ATP = O-phospho-L-seryl-[protein] + ADP + H(+)</text>
        <dbReference type="Rhea" id="RHEA:17989"/>
        <dbReference type="Rhea" id="RHEA-COMP:9863"/>
        <dbReference type="Rhea" id="RHEA-COMP:11604"/>
        <dbReference type="ChEBI" id="CHEBI:15378"/>
        <dbReference type="ChEBI" id="CHEBI:29999"/>
        <dbReference type="ChEBI" id="CHEBI:30616"/>
        <dbReference type="ChEBI" id="CHEBI:83421"/>
        <dbReference type="ChEBI" id="CHEBI:456216"/>
        <dbReference type="EC" id="2.7.11.25"/>
    </reaction>
</comment>
<dbReference type="FunFam" id="1.10.510.10:FF:000334">
    <property type="entry name" value="Serine/threonine-protein kinase STE11"/>
    <property type="match status" value="1"/>
</dbReference>
<protein>
    <recommendedName>
        <fullName evidence="2">mitogen-activated protein kinase kinase kinase</fullName>
        <ecNumber evidence="2">2.7.11.25</ecNumber>
    </recommendedName>
</protein>
<feature type="domain" description="Ras-associating" evidence="14">
    <location>
        <begin position="141"/>
        <end position="225"/>
    </location>
</feature>
<organism evidence="15 16">
    <name type="scientific">Acaulospora morrowiae</name>
    <dbReference type="NCBI Taxonomy" id="94023"/>
    <lineage>
        <taxon>Eukaryota</taxon>
        <taxon>Fungi</taxon>
        <taxon>Fungi incertae sedis</taxon>
        <taxon>Mucoromycota</taxon>
        <taxon>Glomeromycotina</taxon>
        <taxon>Glomeromycetes</taxon>
        <taxon>Diversisporales</taxon>
        <taxon>Acaulosporaceae</taxon>
        <taxon>Acaulospora</taxon>
    </lineage>
</organism>
<feature type="domain" description="SAM" evidence="13">
    <location>
        <begin position="18"/>
        <end position="81"/>
    </location>
</feature>
<evidence type="ECO:0000259" key="12">
    <source>
        <dbReference type="PROSITE" id="PS50011"/>
    </source>
</evidence>
<evidence type="ECO:0000256" key="5">
    <source>
        <dbReference type="ARBA" id="ARBA00022741"/>
    </source>
</evidence>
<evidence type="ECO:0000259" key="14">
    <source>
        <dbReference type="PROSITE" id="PS50200"/>
    </source>
</evidence>
<dbReference type="Gene3D" id="1.10.150.50">
    <property type="entry name" value="Transcription Factor, Ets-1"/>
    <property type="match status" value="1"/>
</dbReference>
<dbReference type="PROSITE" id="PS50105">
    <property type="entry name" value="SAM_DOMAIN"/>
    <property type="match status" value="1"/>
</dbReference>
<sequence>PSSPTVNGHISFETVRKWKTEHVNIWLQENNFPEYQQLFAENDINGDVLLEIDYKELKELNIDSIGDRVRILSAVRNLLKICADSNHPYYMSINYSKELNSPELDRFPMTLSRSDSNSRRVTRINSTNKGSNGRPKSPQHVKHCIKVIGENQTRTITIDDVSDAESILARVLQKFNINEDVERYSLFTTSETGTARSLSDDELVEICKSADRPERDRLILRKKHQPMSYEEMKRRNRDKKLTDFFGEKPPSTSQAPQVGISQKKLRNFFGQRPPSELISSNLTEYFPGHVSEELERSARNSIRRSSRLSAASRYSKTRSKRISRLYDDDDGGSSRLNTLLAPPTDDSRSAILEEEAEEIENFEEFDGFEEVEEDWSPNQEDESSSLKWIKGSLIGLGSFGSVYLGLNAITGELMAVKQVELPTGQSAHEERKISMLDALQREISLLKDLHHENIVQYLGSQHDEKTLNIFLEYVPGGSVATMLNTYGPLEETLIRSFVRQILQGLTYLHDKEIVHRDIKGANILVDNKGGIKISDFGISKKVEDQFRAAQRPSLQGSVFWMAPEVVKQTAYTYKADIWSLGCLIVEMYTGEHPFPEFNQMQAMFKIGTQSCSPEIPDGVSNEAKDFLKKTFELNHDDRPTAKVLSAHPFASSTSIKSSSVSSP</sequence>
<proteinExistence type="inferred from homology"/>